<organism evidence="1 2">
    <name type="scientific">Salmonella enterica subsp. enterica serovar Bovismorbificans</name>
    <dbReference type="NCBI Taxonomy" id="58097"/>
    <lineage>
        <taxon>Bacteria</taxon>
        <taxon>Pseudomonadati</taxon>
        <taxon>Pseudomonadota</taxon>
        <taxon>Gammaproteobacteria</taxon>
        <taxon>Enterobacterales</taxon>
        <taxon>Enterobacteriaceae</taxon>
        <taxon>Salmonella</taxon>
    </lineage>
</organism>
<proteinExistence type="predicted"/>
<evidence type="ECO:0000313" key="1">
    <source>
        <dbReference type="EMBL" id="CNV24255.1"/>
    </source>
</evidence>
<name>A0A655EK06_SALET</name>
<sequence length="43" mass="5050">MSLEVKIIARYCLFELKTGIFKRMICPFSLNRFKQGKKGGCFF</sequence>
<protein>
    <submittedName>
        <fullName evidence="1">Uncharacterized protein</fullName>
    </submittedName>
</protein>
<dbReference type="EMBL" id="CQPC01000111">
    <property type="protein sequence ID" value="CNV24255.1"/>
    <property type="molecule type" value="Genomic_DNA"/>
</dbReference>
<gene>
    <name evidence="1" type="ORF">ERS008202_04719</name>
</gene>
<dbReference type="AlphaFoldDB" id="A0A655EK06"/>
<accession>A0A655EK06</accession>
<reference evidence="1 2" key="1">
    <citation type="submission" date="2015-03" db="EMBL/GenBank/DDBJ databases">
        <authorList>
            <consortium name="Pathogen Informatics"/>
        </authorList>
    </citation>
    <scope>NUCLEOTIDE SEQUENCE [LARGE SCALE GENOMIC DNA]</scope>
    <source>
        <strain evidence="1 2">3476</strain>
    </source>
</reference>
<dbReference type="Proteomes" id="UP000039541">
    <property type="component" value="Unassembled WGS sequence"/>
</dbReference>
<evidence type="ECO:0000313" key="2">
    <source>
        <dbReference type="Proteomes" id="UP000039541"/>
    </source>
</evidence>